<dbReference type="Proteomes" id="UP000009173">
    <property type="component" value="Chromosome"/>
</dbReference>
<dbReference type="AlphaFoldDB" id="A0A0H3A9D0"/>
<gene>
    <name evidence="3" type="ordered locus">Dvul_1731</name>
</gene>
<dbReference type="HOGENOM" id="CLU_109742_0_0_7"/>
<name>A0A0H3A9D0_NITV4</name>
<dbReference type="RefSeq" id="WP_010938633.1">
    <property type="nucleotide sequence ID" value="NC_008751.1"/>
</dbReference>
<keyword evidence="1" id="KW-0732">Signal</keyword>
<reference evidence="4" key="1">
    <citation type="journal article" date="2009" name="Environ. Microbiol.">
        <title>Contribution of mobile genetic elements to Desulfovibrio vulgaris genome plasticity.</title>
        <authorList>
            <person name="Walker C.B."/>
            <person name="Stolyar S."/>
            <person name="Chivian D."/>
            <person name="Pinel N."/>
            <person name="Gabster J.A."/>
            <person name="Dehal P.S."/>
            <person name="He Z."/>
            <person name="Yang Z.K."/>
            <person name="Yen H.C."/>
            <person name="Zhou J."/>
            <person name="Wall J.D."/>
            <person name="Hazen T.C."/>
            <person name="Arkin A.P."/>
            <person name="Stahl D.A."/>
        </authorList>
    </citation>
    <scope>NUCLEOTIDE SEQUENCE [LARGE SCALE GENOMIC DNA]</scope>
    <source>
        <strain evidence="4">DP4</strain>
    </source>
</reference>
<feature type="signal peptide" evidence="1">
    <location>
        <begin position="1"/>
        <end position="24"/>
    </location>
</feature>
<proteinExistence type="predicted"/>
<feature type="chain" id="PRO_5002604512" description="FlgO domain-containing protein" evidence="1">
    <location>
        <begin position="25"/>
        <end position="194"/>
    </location>
</feature>
<organism evidence="3 4">
    <name type="scientific">Nitratidesulfovibrio vulgaris (strain DP4)</name>
    <name type="common">Desulfovibrio vulgaris</name>
    <dbReference type="NCBI Taxonomy" id="391774"/>
    <lineage>
        <taxon>Bacteria</taxon>
        <taxon>Pseudomonadati</taxon>
        <taxon>Thermodesulfobacteriota</taxon>
        <taxon>Desulfovibrionia</taxon>
        <taxon>Desulfovibrionales</taxon>
        <taxon>Desulfovibrionaceae</taxon>
        <taxon>Nitratidesulfovibrio</taxon>
    </lineage>
</organism>
<dbReference type="KEGG" id="dvl:Dvul_1731"/>
<evidence type="ECO:0000313" key="4">
    <source>
        <dbReference type="Proteomes" id="UP000009173"/>
    </source>
</evidence>
<sequence length="194" mass="20841" precursor="true">MNTRWTLALVILLTALLLPLAAAAGRGSVPEAAESIIAQMDPQMLTRLAGVEGTRGDVSIAVTVPVNLTDFEASSPLARQMAEEIASALVNTGYRVQEIRKGREVVFRPDGEMLLTRKVDQLASTTVNSVAVLVGTYTVTSRSVRFNMRLIRTDSNEILSMGTATVPVTEELQPLLADLKGPRKVTPSVGTRLP</sequence>
<feature type="domain" description="FlgO" evidence="2">
    <location>
        <begin position="39"/>
        <end position="169"/>
    </location>
</feature>
<evidence type="ECO:0000259" key="2">
    <source>
        <dbReference type="Pfam" id="PF17680"/>
    </source>
</evidence>
<accession>A0A0H3A9D0</accession>
<protein>
    <recommendedName>
        <fullName evidence="2">FlgO domain-containing protein</fullName>
    </recommendedName>
</protein>
<evidence type="ECO:0000256" key="1">
    <source>
        <dbReference type="SAM" id="SignalP"/>
    </source>
</evidence>
<dbReference type="Pfam" id="PF17680">
    <property type="entry name" value="FlgO"/>
    <property type="match status" value="1"/>
</dbReference>
<dbReference type="InterPro" id="IPR041215">
    <property type="entry name" value="FlgO_dom"/>
</dbReference>
<dbReference type="EMBL" id="CP000527">
    <property type="protein sequence ID" value="ABM28748.1"/>
    <property type="molecule type" value="Genomic_DNA"/>
</dbReference>
<evidence type="ECO:0000313" key="3">
    <source>
        <dbReference type="EMBL" id="ABM28748.1"/>
    </source>
</evidence>
<dbReference type="SMR" id="A0A0H3A9D0"/>